<organism evidence="3 4">
    <name type="scientific">Dillenia turbinata</name>
    <dbReference type="NCBI Taxonomy" id="194707"/>
    <lineage>
        <taxon>Eukaryota</taxon>
        <taxon>Viridiplantae</taxon>
        <taxon>Streptophyta</taxon>
        <taxon>Embryophyta</taxon>
        <taxon>Tracheophyta</taxon>
        <taxon>Spermatophyta</taxon>
        <taxon>Magnoliopsida</taxon>
        <taxon>eudicotyledons</taxon>
        <taxon>Gunneridae</taxon>
        <taxon>Pentapetalae</taxon>
        <taxon>Dilleniales</taxon>
        <taxon>Dilleniaceae</taxon>
        <taxon>Dillenia</taxon>
    </lineage>
</organism>
<keyword evidence="4" id="KW-1185">Reference proteome</keyword>
<dbReference type="PANTHER" id="PTHR33159">
    <property type="entry name" value="RPM1-INTERACTING PROTEIN 4 (RIN4) FAMILY PROTEIN"/>
    <property type="match status" value="1"/>
</dbReference>
<proteinExistence type="predicted"/>
<evidence type="ECO:0000259" key="2">
    <source>
        <dbReference type="Pfam" id="PF05627"/>
    </source>
</evidence>
<dbReference type="Pfam" id="PF05627">
    <property type="entry name" value="AvrRpt-cleavage"/>
    <property type="match status" value="2"/>
</dbReference>
<evidence type="ECO:0000313" key="3">
    <source>
        <dbReference type="EMBL" id="KAK6932797.1"/>
    </source>
</evidence>
<protein>
    <submittedName>
        <fullName evidence="3">RIN4, pathogenic type III effector avirulence factor Avr cleavage site</fullName>
    </submittedName>
</protein>
<dbReference type="EMBL" id="JBAMMX010000010">
    <property type="protein sequence ID" value="KAK6932797.1"/>
    <property type="molecule type" value="Genomic_DNA"/>
</dbReference>
<gene>
    <name evidence="3" type="ORF">RJ641_002421</name>
</gene>
<evidence type="ECO:0000313" key="4">
    <source>
        <dbReference type="Proteomes" id="UP001370490"/>
    </source>
</evidence>
<sequence length="222" mass="24279">MNMQHQGSHVPKFGNWDSDSIPYTAYFQNARKEKAASVKMNPNDPEENPDLFMPPEGRGFESNSITHQKQTSASFASNKSVSNMVDQSKSGSHKTVTSASGGDKSNSDNSLPQPKHRRGRSEKIKLSTEGSNSFKLMSMAGLRSRSHSTDNTGHKVASIPKFGAWDETDPKSAEGYTFIFDKVKEEKHIASATFPSVAAQSVIYSDGQKRHGSPPPGSKVRM</sequence>
<feature type="compositionally biased region" description="Polar residues" evidence="1">
    <location>
        <begin position="61"/>
        <end position="112"/>
    </location>
</feature>
<name>A0AAN8VNJ9_9MAGN</name>
<accession>A0AAN8VNJ9</accession>
<comment type="caution">
    <text evidence="3">The sequence shown here is derived from an EMBL/GenBank/DDBJ whole genome shotgun (WGS) entry which is preliminary data.</text>
</comment>
<dbReference type="PANTHER" id="PTHR33159:SF49">
    <property type="entry name" value="RPM1-INTERACTING PROTEIN 4"/>
    <property type="match status" value="1"/>
</dbReference>
<reference evidence="3 4" key="1">
    <citation type="submission" date="2023-12" db="EMBL/GenBank/DDBJ databases">
        <title>A high-quality genome assembly for Dillenia turbinata (Dilleniales).</title>
        <authorList>
            <person name="Chanderbali A."/>
        </authorList>
    </citation>
    <scope>NUCLEOTIDE SEQUENCE [LARGE SCALE GENOMIC DNA]</scope>
    <source>
        <strain evidence="3">LSX21</strain>
        <tissue evidence="3">Leaf</tissue>
    </source>
</reference>
<evidence type="ECO:0000256" key="1">
    <source>
        <dbReference type="SAM" id="MobiDB-lite"/>
    </source>
</evidence>
<dbReference type="Proteomes" id="UP001370490">
    <property type="component" value="Unassembled WGS sequence"/>
</dbReference>
<dbReference type="InterPro" id="IPR008700">
    <property type="entry name" value="TypeIII_avirulence_cleave"/>
</dbReference>
<feature type="region of interest" description="Disordered" evidence="1">
    <location>
        <begin position="32"/>
        <end position="132"/>
    </location>
</feature>
<dbReference type="AlphaFoldDB" id="A0AAN8VNJ9"/>
<dbReference type="InterPro" id="IPR040387">
    <property type="entry name" value="RIN4/NOI4"/>
</dbReference>
<feature type="domain" description="RIN4 pathogenic type III effector avirulence factor Avr cleavage site" evidence="2">
    <location>
        <begin position="156"/>
        <end position="187"/>
    </location>
</feature>
<dbReference type="GO" id="GO:0005886">
    <property type="term" value="C:plasma membrane"/>
    <property type="evidence" value="ECO:0007669"/>
    <property type="project" value="TreeGrafter"/>
</dbReference>
<feature type="domain" description="RIN4 pathogenic type III effector avirulence factor Avr cleavage site" evidence="2">
    <location>
        <begin position="6"/>
        <end position="34"/>
    </location>
</feature>